<feature type="transmembrane region" description="Helical" evidence="6">
    <location>
        <begin position="202"/>
        <end position="224"/>
    </location>
</feature>
<dbReference type="AlphaFoldDB" id="A0AA48K824"/>
<evidence type="ECO:0000256" key="3">
    <source>
        <dbReference type="ARBA" id="ARBA00022692"/>
    </source>
</evidence>
<accession>A0AA48K824</accession>
<evidence type="ECO:0000259" key="7">
    <source>
        <dbReference type="Pfam" id="PF00892"/>
    </source>
</evidence>
<dbReference type="Proteomes" id="UP001238179">
    <property type="component" value="Chromosome"/>
</dbReference>
<feature type="transmembrane region" description="Helical" evidence="6">
    <location>
        <begin position="7"/>
        <end position="29"/>
    </location>
</feature>
<dbReference type="EMBL" id="AP027080">
    <property type="protein sequence ID" value="BDU70897.1"/>
    <property type="molecule type" value="Genomic_DNA"/>
</dbReference>
<feature type="domain" description="EamA" evidence="7">
    <location>
        <begin position="4"/>
        <end position="130"/>
    </location>
</feature>
<sequence>MKAWIAYAICAVVWGSTYFAIALGITAFTPFGMVATRYLLGGAVAFGLSRMLGEDLPLRRDLPHLAFVGVLLLGCSNALVTWAERFVPSGVTAILCSMTPLLYGLMGREALGLRRWCGLGLGLLGVVVLSRPGQAAFPAGGIAAILMATTAWAYGTLHGKRHVRGHGLLGQVAVQMGAGGLLALVLVPFTGGFLHAPLTAKAALAVGYLTVFGSVVAFSAFAYLAKVWPPTRMSTYAYLNPLVAVLLGSAFLLEPFGPRVVAGMAVILAGVALVQFQPRTAPTEIA</sequence>
<dbReference type="InterPro" id="IPR000620">
    <property type="entry name" value="EamA_dom"/>
</dbReference>
<dbReference type="GO" id="GO:0016020">
    <property type="term" value="C:membrane"/>
    <property type="evidence" value="ECO:0007669"/>
    <property type="project" value="UniProtKB-SubCell"/>
</dbReference>
<dbReference type="SUPFAM" id="SSF103481">
    <property type="entry name" value="Multidrug resistance efflux transporter EmrE"/>
    <property type="match status" value="2"/>
</dbReference>
<name>A0AA48K824_9BACT</name>
<feature type="domain" description="EamA" evidence="7">
    <location>
        <begin position="141"/>
        <end position="274"/>
    </location>
</feature>
<evidence type="ECO:0000256" key="1">
    <source>
        <dbReference type="ARBA" id="ARBA00004141"/>
    </source>
</evidence>
<keyword evidence="3 6" id="KW-0812">Transmembrane</keyword>
<dbReference type="InterPro" id="IPR037185">
    <property type="entry name" value="EmrE-like"/>
</dbReference>
<feature type="transmembrane region" description="Helical" evidence="6">
    <location>
        <begin position="113"/>
        <end position="130"/>
    </location>
</feature>
<dbReference type="PANTHER" id="PTHR32322:SF2">
    <property type="entry name" value="EAMA DOMAIN-CONTAINING PROTEIN"/>
    <property type="match status" value="1"/>
</dbReference>
<evidence type="ECO:0000256" key="5">
    <source>
        <dbReference type="ARBA" id="ARBA00023136"/>
    </source>
</evidence>
<feature type="transmembrane region" description="Helical" evidence="6">
    <location>
        <begin position="136"/>
        <end position="155"/>
    </location>
</feature>
<keyword evidence="4 6" id="KW-1133">Transmembrane helix</keyword>
<evidence type="ECO:0000313" key="9">
    <source>
        <dbReference type="Proteomes" id="UP001238179"/>
    </source>
</evidence>
<feature type="transmembrane region" description="Helical" evidence="6">
    <location>
        <begin position="259"/>
        <end position="276"/>
    </location>
</feature>
<keyword evidence="5 6" id="KW-0472">Membrane</keyword>
<evidence type="ECO:0000256" key="4">
    <source>
        <dbReference type="ARBA" id="ARBA00022989"/>
    </source>
</evidence>
<feature type="transmembrane region" description="Helical" evidence="6">
    <location>
        <begin position="236"/>
        <end position="253"/>
    </location>
</feature>
<feature type="transmembrane region" description="Helical" evidence="6">
    <location>
        <begin position="65"/>
        <end position="83"/>
    </location>
</feature>
<evidence type="ECO:0000256" key="2">
    <source>
        <dbReference type="ARBA" id="ARBA00007362"/>
    </source>
</evidence>
<reference evidence="9" key="1">
    <citation type="journal article" date="2023" name="Int. J. Syst. Evol. Microbiol.">
        <title>Mesoterricola silvestris gen. nov., sp. nov., Mesoterricola sediminis sp. nov., Geothrix oryzae sp. nov., Geothrix edaphica sp. nov., Geothrix rubra sp. nov., and Geothrix limicola sp. nov., six novel members of Acidobacteriota isolated from soils.</title>
        <authorList>
            <person name="Itoh H."/>
            <person name="Sugisawa Y."/>
            <person name="Mise K."/>
            <person name="Xu Z."/>
            <person name="Kuniyasu M."/>
            <person name="Ushijima N."/>
            <person name="Kawano K."/>
            <person name="Kobayashi E."/>
            <person name="Shiratori Y."/>
            <person name="Masuda Y."/>
            <person name="Senoo K."/>
        </authorList>
    </citation>
    <scope>NUCLEOTIDE SEQUENCE [LARGE SCALE GENOMIC DNA]</scope>
    <source>
        <strain evidence="9">W79</strain>
    </source>
</reference>
<evidence type="ECO:0000313" key="8">
    <source>
        <dbReference type="EMBL" id="BDU70897.1"/>
    </source>
</evidence>
<proteinExistence type="inferred from homology"/>
<gene>
    <name evidence="8" type="ORF">METEAL_00710</name>
</gene>
<feature type="transmembrane region" description="Helical" evidence="6">
    <location>
        <begin position="167"/>
        <end position="190"/>
    </location>
</feature>
<organism evidence="8 9">
    <name type="scientific">Mesoterricola silvestris</name>
    <dbReference type="NCBI Taxonomy" id="2927979"/>
    <lineage>
        <taxon>Bacteria</taxon>
        <taxon>Pseudomonadati</taxon>
        <taxon>Acidobacteriota</taxon>
        <taxon>Holophagae</taxon>
        <taxon>Holophagales</taxon>
        <taxon>Holophagaceae</taxon>
        <taxon>Mesoterricola</taxon>
    </lineage>
</organism>
<dbReference type="Pfam" id="PF00892">
    <property type="entry name" value="EamA"/>
    <property type="match status" value="2"/>
</dbReference>
<dbReference type="RefSeq" id="WP_316413796.1">
    <property type="nucleotide sequence ID" value="NZ_AP027080.1"/>
</dbReference>
<evidence type="ECO:0000256" key="6">
    <source>
        <dbReference type="SAM" id="Phobius"/>
    </source>
</evidence>
<protein>
    <submittedName>
        <fullName evidence="8">Drug/metabolite exporter YedA</fullName>
    </submittedName>
</protein>
<keyword evidence="9" id="KW-1185">Reference proteome</keyword>
<dbReference type="InterPro" id="IPR050638">
    <property type="entry name" value="AA-Vitamin_Transporters"/>
</dbReference>
<dbReference type="PANTHER" id="PTHR32322">
    <property type="entry name" value="INNER MEMBRANE TRANSPORTER"/>
    <property type="match status" value="1"/>
</dbReference>
<dbReference type="KEGG" id="msil:METEAL_00710"/>
<feature type="transmembrane region" description="Helical" evidence="6">
    <location>
        <begin position="35"/>
        <end position="53"/>
    </location>
</feature>
<feature type="transmembrane region" description="Helical" evidence="6">
    <location>
        <begin position="89"/>
        <end position="106"/>
    </location>
</feature>
<comment type="similarity">
    <text evidence="2">Belongs to the EamA transporter family.</text>
</comment>
<comment type="subcellular location">
    <subcellularLocation>
        <location evidence="1">Membrane</location>
        <topology evidence="1">Multi-pass membrane protein</topology>
    </subcellularLocation>
</comment>